<keyword evidence="4" id="KW-1185">Reference proteome</keyword>
<sequence length="448" mass="49214">MVADFKLFVRAALVMAACCLTLPAAAQQPDQGREVLYVDLSQAEQIGVIRTLVENGQVAQAQLLLNGSIFDERDYGYQAAYLQAIIYRVTGRLEEASVLLRQILAEQPEFRLVRLELAQVLALMDQTDGAQFHLNILAEAAENAGEREFFEAAIDAVTPDNRLSFSTFLTIAPSTNLNSGAGQRTVVLDFNGLPLNFIVGAEQESGVGVSYGGTAIYAIPMIQDRQLYFAGAAQINDYPNSQFDNQILTGRVGMHFGPPTRRATVELVSDQRWVDGNSFDSGLGARIAGRLSLGDGMRIQGEYSYTDRDFRRNPDQINQNAEVTLHKALSARQGVSFGVLAGTSETLYEAESYDALGFELGAYRGFANGMVLDGSVEFRRRTYRGVSSLVGGIREDDITRLRISALSSRIQFRGVTPRVSLTWTNSSSNDVRYDYEAYGAEFSLTTSF</sequence>
<evidence type="ECO:0000256" key="1">
    <source>
        <dbReference type="SAM" id="SignalP"/>
    </source>
</evidence>
<dbReference type="EMBL" id="CP049811">
    <property type="protein sequence ID" value="QIK39591.1"/>
    <property type="molecule type" value="Genomic_DNA"/>
</dbReference>
<dbReference type="Gene3D" id="1.25.40.10">
    <property type="entry name" value="Tetratricopeptide repeat domain"/>
    <property type="match status" value="1"/>
</dbReference>
<keyword evidence="1" id="KW-0732">Signal</keyword>
<evidence type="ECO:0000313" key="4">
    <source>
        <dbReference type="Proteomes" id="UP000500791"/>
    </source>
</evidence>
<dbReference type="AlphaFoldDB" id="A0A6G7VHU4"/>
<dbReference type="RefSeq" id="WP_166187907.1">
    <property type="nucleotide sequence ID" value="NZ_CP049811.1"/>
</dbReference>
<feature type="signal peptide" evidence="1">
    <location>
        <begin position="1"/>
        <end position="26"/>
    </location>
</feature>
<dbReference type="Proteomes" id="UP000500791">
    <property type="component" value="Chromosome"/>
</dbReference>
<feature type="domain" description="Surface lipoprotein assembly modifier C-terminal" evidence="2">
    <location>
        <begin position="196"/>
        <end position="437"/>
    </location>
</feature>
<evidence type="ECO:0000259" key="2">
    <source>
        <dbReference type="Pfam" id="PF04575"/>
    </source>
</evidence>
<protein>
    <submittedName>
        <fullName evidence="3">DUF560 domain-containing protein</fullName>
    </submittedName>
</protein>
<dbReference type="SUPFAM" id="SSF48452">
    <property type="entry name" value="TPR-like"/>
    <property type="match status" value="1"/>
</dbReference>
<gene>
    <name evidence="3" type="ORF">G8E03_01715</name>
</gene>
<dbReference type="Pfam" id="PF04575">
    <property type="entry name" value="SlipAM"/>
    <property type="match status" value="1"/>
</dbReference>
<evidence type="ECO:0000313" key="3">
    <source>
        <dbReference type="EMBL" id="QIK39591.1"/>
    </source>
</evidence>
<feature type="chain" id="PRO_5026240058" evidence="1">
    <location>
        <begin position="27"/>
        <end position="448"/>
    </location>
</feature>
<dbReference type="InterPro" id="IPR007655">
    <property type="entry name" value="Slam_C"/>
</dbReference>
<proteinExistence type="predicted"/>
<reference evidence="3 4" key="1">
    <citation type="submission" date="2020-03" db="EMBL/GenBank/DDBJ databases">
        <title>Complete genome sequence of Monaibacterium sp. ALG8 with diverse plasmids.</title>
        <authorList>
            <person name="Sun C."/>
        </authorList>
    </citation>
    <scope>NUCLEOTIDE SEQUENCE [LARGE SCALE GENOMIC DNA]</scope>
    <source>
        <strain evidence="3 4">ALG8</strain>
    </source>
</reference>
<accession>A0A6G7VHU4</accession>
<dbReference type="KEGG" id="mon:G8E03_01715"/>
<organism evidence="3 4">
    <name type="scientific">Pontivivens nitratireducens</name>
    <dbReference type="NCBI Taxonomy" id="2758038"/>
    <lineage>
        <taxon>Bacteria</taxon>
        <taxon>Pseudomonadati</taxon>
        <taxon>Pseudomonadota</taxon>
        <taxon>Alphaproteobacteria</taxon>
        <taxon>Rhodobacterales</taxon>
        <taxon>Paracoccaceae</taxon>
        <taxon>Pontivivens</taxon>
    </lineage>
</organism>
<dbReference type="InterPro" id="IPR011990">
    <property type="entry name" value="TPR-like_helical_dom_sf"/>
</dbReference>
<name>A0A6G7VHU4_9RHOB</name>